<reference evidence="5" key="2">
    <citation type="submission" date="2023-11" db="UniProtKB">
        <authorList>
            <consortium name="WormBaseParasite"/>
        </authorList>
    </citation>
    <scope>IDENTIFICATION</scope>
</reference>
<feature type="compositionally biased region" description="Polar residues" evidence="2">
    <location>
        <begin position="175"/>
        <end position="185"/>
    </location>
</feature>
<reference evidence="4" key="1">
    <citation type="submission" date="2022-06" db="EMBL/GenBank/DDBJ databases">
        <authorList>
            <person name="Berger JAMES D."/>
            <person name="Berger JAMES D."/>
        </authorList>
    </citation>
    <scope>NUCLEOTIDE SEQUENCE [LARGE SCALE GENOMIC DNA]</scope>
</reference>
<dbReference type="AlphaFoldDB" id="A0AA85K3D7"/>
<dbReference type="GO" id="GO:0005737">
    <property type="term" value="C:cytoplasm"/>
    <property type="evidence" value="ECO:0007669"/>
    <property type="project" value="TreeGrafter"/>
</dbReference>
<dbReference type="PANTHER" id="PTHR10063">
    <property type="entry name" value="TUBERIN"/>
    <property type="match status" value="1"/>
</dbReference>
<evidence type="ECO:0000256" key="1">
    <source>
        <dbReference type="ARBA" id="ARBA00022553"/>
    </source>
</evidence>
<dbReference type="PANTHER" id="PTHR10063:SF11">
    <property type="entry name" value="RHO GTPASE-ACTIVATING PROTEIN CG5521-RELATED"/>
    <property type="match status" value="1"/>
</dbReference>
<organism evidence="4 5">
    <name type="scientific">Trichobilharzia regenti</name>
    <name type="common">Nasal bird schistosome</name>
    <dbReference type="NCBI Taxonomy" id="157069"/>
    <lineage>
        <taxon>Eukaryota</taxon>
        <taxon>Metazoa</taxon>
        <taxon>Spiralia</taxon>
        <taxon>Lophotrochozoa</taxon>
        <taxon>Platyhelminthes</taxon>
        <taxon>Trematoda</taxon>
        <taxon>Digenea</taxon>
        <taxon>Strigeidida</taxon>
        <taxon>Schistosomatoidea</taxon>
        <taxon>Schistosomatidae</taxon>
        <taxon>Trichobilharzia</taxon>
    </lineage>
</organism>
<dbReference type="InterPro" id="IPR046859">
    <property type="entry name" value="RGPA/RALGAPB_N"/>
</dbReference>
<evidence type="ECO:0000256" key="2">
    <source>
        <dbReference type="SAM" id="MobiDB-lite"/>
    </source>
</evidence>
<dbReference type="GO" id="GO:0005096">
    <property type="term" value="F:GTPase activator activity"/>
    <property type="evidence" value="ECO:0007669"/>
    <property type="project" value="InterPro"/>
</dbReference>
<name>A0AA85K3D7_TRIRE</name>
<evidence type="ECO:0000313" key="4">
    <source>
        <dbReference type="Proteomes" id="UP000050795"/>
    </source>
</evidence>
<evidence type="ECO:0000259" key="3">
    <source>
        <dbReference type="Pfam" id="PF20412"/>
    </source>
</evidence>
<feature type="compositionally biased region" description="Low complexity" evidence="2">
    <location>
        <begin position="911"/>
        <end position="920"/>
    </location>
</feature>
<sequence length="934" mass="105140">MFRRHKPSEISTVKSKKKFLSDKESTHKIKHLKILIDNLPNDELQAFFIENSSLIFQVFSDCFFGLEWDVRLKGSGNYVKDLELVLAVFEKILLLLPENIHKRWQYNCIIDVIEDLLYEKNTLKLRKRGIRLFLIWYQILGLNATHVCHKIFNNLIPEFGSLVTEYQKREKNSEQNKQNHTQSKIPSRDIRGQVSQESRISHVVAPRERVALLTSAVVGEDESVDDESMVLLQVLLRYLVTESIKVEWLQLRYEQHLMQSWFLFEKLKHSYLPVIFPCLSPSYSVYSPTTSSVTSSTVPLTSNILQDYPIHPSRLSYYQLEFTCWLAAFVYTGPRTSNHPASSDGGFTSTFVTHGTAIGGGGGGAGTSFHLGGFPWDTHGDANEFQLSRQFRSLLGGGSAHGEPETVSHSKVNGISRLSNSPPIPAPPSINQRDADDSVISTSFQESLSQTAPVTAAKPNTYHLGKEVPVPPSILQTSSAPQKFVFNEPVFNYSDKVVSMVHQVLYGCRQNINLIQDILHQALLLPLECHKALYYVTTVYGSWLENKYNRPIFMQPLDDSVRNWNEVQKSDDRPSSTLEEAGTQGINSQLNDTKPIEHSKVKQSTPEHVTVHNHPPLTKTKSEEDDAEELRGCLQNTIQIMLENMASVFYATSLDSNSVNKSTASSSPNDYTKHQIELCRLVLQIFQYASNSNELTAETWSKLLSILMDIMRKTMINTSPTNVQNYKWLLNNKLTQNLFQTLNGALLRASLFSPISSEPWDQCLSVYSKLTHWPSLIIEWKKVMRMLTSTMAKLVYGVDLSDLPQEKKGPRIKRLAGSNVTNRARPKSLTEAVLNYTGSTSALSPPPVPFPSALSVLSVHENLLDDNLVVVMPPNSVDSAVGVGGGIVTEPEDGDHSEIRNQSRRRRRISHSGSRSSSRRNSQEISEKLLLIVK</sequence>
<proteinExistence type="predicted"/>
<dbReference type="Proteomes" id="UP000050795">
    <property type="component" value="Unassembled WGS sequence"/>
</dbReference>
<dbReference type="InterPro" id="IPR027107">
    <property type="entry name" value="Tuberin/Ral-act_asu"/>
</dbReference>
<feature type="region of interest" description="Disordered" evidence="2">
    <location>
        <begin position="396"/>
        <end position="434"/>
    </location>
</feature>
<feature type="region of interest" description="Disordered" evidence="2">
    <location>
        <begin position="566"/>
        <end position="627"/>
    </location>
</feature>
<accession>A0AA85K3D7</accession>
<keyword evidence="1" id="KW-0597">Phosphoprotein</keyword>
<feature type="compositionally biased region" description="Polar residues" evidence="2">
    <location>
        <begin position="409"/>
        <end position="418"/>
    </location>
</feature>
<keyword evidence="4" id="KW-1185">Reference proteome</keyword>
<protein>
    <recommendedName>
        <fullName evidence="3">Ral GTPase-activating protein subunit alpha/beta N-terminal domain-containing protein</fullName>
    </recommendedName>
</protein>
<dbReference type="GO" id="GO:0005634">
    <property type="term" value="C:nucleus"/>
    <property type="evidence" value="ECO:0007669"/>
    <property type="project" value="InterPro"/>
</dbReference>
<dbReference type="Pfam" id="PF20412">
    <property type="entry name" value="RALGAPB_N"/>
    <property type="match status" value="1"/>
</dbReference>
<feature type="region of interest" description="Disordered" evidence="2">
    <location>
        <begin position="883"/>
        <end position="922"/>
    </location>
</feature>
<feature type="domain" description="Ral GTPase-activating protein subunit alpha/beta N-terminal" evidence="3">
    <location>
        <begin position="672"/>
        <end position="797"/>
    </location>
</feature>
<dbReference type="WBParaSite" id="TREG1_63970.1">
    <property type="protein sequence ID" value="TREG1_63970.1"/>
    <property type="gene ID" value="TREG1_63970"/>
</dbReference>
<feature type="region of interest" description="Disordered" evidence="2">
    <location>
        <begin position="170"/>
        <end position="194"/>
    </location>
</feature>
<evidence type="ECO:0000313" key="5">
    <source>
        <dbReference type="WBParaSite" id="TREG1_63970.1"/>
    </source>
</evidence>